<name>A0AAD1Y7A6_EUPCR</name>
<gene>
    <name evidence="1" type="ORF">ECRASSUSDP1_LOCUS28092</name>
</gene>
<dbReference type="Proteomes" id="UP001295684">
    <property type="component" value="Unassembled WGS sequence"/>
</dbReference>
<reference evidence="1" key="1">
    <citation type="submission" date="2023-07" db="EMBL/GenBank/DDBJ databases">
        <authorList>
            <consortium name="AG Swart"/>
            <person name="Singh M."/>
            <person name="Singh A."/>
            <person name="Seah K."/>
            <person name="Emmerich C."/>
        </authorList>
    </citation>
    <scope>NUCLEOTIDE SEQUENCE</scope>
    <source>
        <strain evidence="1">DP1</strain>
    </source>
</reference>
<dbReference type="EMBL" id="CAMPGE010028983">
    <property type="protein sequence ID" value="CAI2386473.1"/>
    <property type="molecule type" value="Genomic_DNA"/>
</dbReference>
<evidence type="ECO:0000313" key="2">
    <source>
        <dbReference type="Proteomes" id="UP001295684"/>
    </source>
</evidence>
<keyword evidence="2" id="KW-1185">Reference proteome</keyword>
<organism evidence="1 2">
    <name type="scientific">Euplotes crassus</name>
    <dbReference type="NCBI Taxonomy" id="5936"/>
    <lineage>
        <taxon>Eukaryota</taxon>
        <taxon>Sar</taxon>
        <taxon>Alveolata</taxon>
        <taxon>Ciliophora</taxon>
        <taxon>Intramacronucleata</taxon>
        <taxon>Spirotrichea</taxon>
        <taxon>Hypotrichia</taxon>
        <taxon>Euplotida</taxon>
        <taxon>Euplotidae</taxon>
        <taxon>Moneuplotes</taxon>
    </lineage>
</organism>
<comment type="caution">
    <text evidence="1">The sequence shown here is derived from an EMBL/GenBank/DDBJ whole genome shotgun (WGS) entry which is preliminary data.</text>
</comment>
<proteinExistence type="predicted"/>
<evidence type="ECO:0000313" key="1">
    <source>
        <dbReference type="EMBL" id="CAI2386473.1"/>
    </source>
</evidence>
<sequence>MNNLIINMIFRKPNKNSKNPYHSSRVLVKLPLVGQAMPLIKPQEPQFWGTCITPQTETSKSLNNMSQILNHQNTQVLTANLQGTSKASSAEHQSYPRDPEFIPFETLDMKNLSEHLHIHCNKNTDVKTNGKIKSRKGRKKKIVFDYTNLFELIHNHVIPRWRKYLTMKSIKTDRNKRDKSRSDTIWKKVVRDVREFYRILFRMRFHYLDYKDQKGATRCMEILFEELGIPIEREYFDNMALFVFLHQTHKTTGYRLFKNLDNEGESSPFEAIENFNSITKKIFMSDKLAARLFYFVFQNFIEDYVPFTNTKYRQRIASSICLVLKCYSKMSTYDQLPRVHHLLV</sequence>
<protein>
    <submittedName>
        <fullName evidence="1">Uncharacterized protein</fullName>
    </submittedName>
</protein>
<accession>A0AAD1Y7A6</accession>
<dbReference type="AlphaFoldDB" id="A0AAD1Y7A6"/>